<feature type="transmembrane region" description="Helical" evidence="8">
    <location>
        <begin position="79"/>
        <end position="104"/>
    </location>
</feature>
<feature type="transmembrane region" description="Helical" evidence="8">
    <location>
        <begin position="116"/>
        <end position="136"/>
    </location>
</feature>
<dbReference type="InterPro" id="IPR000515">
    <property type="entry name" value="MetI-like"/>
</dbReference>
<reference evidence="11 12" key="1">
    <citation type="journal article" date="2024" name="Fungal Genet. Biol.">
        <title>The porcine skin microbiome exhibits broad fungal antagonism.</title>
        <authorList>
            <person name="De La Cruz K.F."/>
            <person name="Townsend E.C."/>
            <person name="Alex Cheong J.Z."/>
            <person name="Salamzade R."/>
            <person name="Liu A."/>
            <person name="Sandstrom S."/>
            <person name="Davila E."/>
            <person name="Huang L."/>
            <person name="Xu K.H."/>
            <person name="Wu S.Y."/>
            <person name="Meudt J.J."/>
            <person name="Shanmuganayagam D."/>
            <person name="Gibson A.L.F."/>
            <person name="Kalan L.R."/>
        </authorList>
    </citation>
    <scope>NUCLEOTIDE SEQUENCE [LARGE SCALE GENOMIC DNA]</scope>
    <source>
        <strain evidence="11 12">LK2625</strain>
    </source>
</reference>
<dbReference type="NCBIfam" id="TIGR01726">
    <property type="entry name" value="HEQRo_perm_3TM"/>
    <property type="match status" value="1"/>
</dbReference>
<proteinExistence type="inferred from homology"/>
<evidence type="ECO:0000313" key="11">
    <source>
        <dbReference type="EMBL" id="MEX3594382.1"/>
    </source>
</evidence>
<dbReference type="RefSeq" id="WP_129700339.1">
    <property type="nucleotide sequence ID" value="NZ_CAUREL010000021.1"/>
</dbReference>
<dbReference type="Pfam" id="PF00528">
    <property type="entry name" value="BPD_transp_1"/>
    <property type="match status" value="1"/>
</dbReference>
<evidence type="ECO:0000256" key="8">
    <source>
        <dbReference type="RuleBase" id="RU363032"/>
    </source>
</evidence>
<evidence type="ECO:0000256" key="6">
    <source>
        <dbReference type="ARBA" id="ARBA00022989"/>
    </source>
</evidence>
<keyword evidence="5" id="KW-0029">Amino-acid transport</keyword>
<dbReference type="Gene3D" id="1.10.3720.10">
    <property type="entry name" value="MetI-like"/>
    <property type="match status" value="1"/>
</dbReference>
<evidence type="ECO:0000313" key="12">
    <source>
        <dbReference type="Proteomes" id="UP001558481"/>
    </source>
</evidence>
<dbReference type="PANTHER" id="PTHR30614">
    <property type="entry name" value="MEMBRANE COMPONENT OF AMINO ACID ABC TRANSPORTER"/>
    <property type="match status" value="1"/>
</dbReference>
<sequence>MTPSSPAAPADTEPTGQRAEAQQRPEALTVVPARNPWRWVGTALVAVVLFGIVWSLFTNPRWQWGVVAEWFTAESVVRALGNTLLLTAIAAVGGFVLGFFLALMRMSSSGLLSSVAWFYIWIFRSVPLLVQLLLWYNVGYLYEVISVGIPGTDVAFFQAPTTDIINKFGAAVLGLTLHQAAYSAEIIRGGILAVDQGQQEAAASLGIPRWRRSTHIVLPQALRSILPPAFNEIISLVKGTSVVYVLAYNELFYTIQVIYARTNEVIPMLLVATLWYVIITTVLNIIQYYVERHFARGAVRTLPPTPLQRLRSRIGGTR</sequence>
<dbReference type="InterPro" id="IPR043429">
    <property type="entry name" value="ArtM/GltK/GlnP/TcyL/YhdX-like"/>
</dbReference>
<dbReference type="CDD" id="cd06261">
    <property type="entry name" value="TM_PBP2"/>
    <property type="match status" value="1"/>
</dbReference>
<keyword evidence="4 8" id="KW-0812">Transmembrane</keyword>
<protein>
    <submittedName>
        <fullName evidence="11">Amino acid ABC transporter permease</fullName>
    </submittedName>
</protein>
<dbReference type="PROSITE" id="PS50928">
    <property type="entry name" value="ABC_TM1"/>
    <property type="match status" value="1"/>
</dbReference>
<evidence type="ECO:0000256" key="7">
    <source>
        <dbReference type="ARBA" id="ARBA00023136"/>
    </source>
</evidence>
<keyword evidence="7 8" id="KW-0472">Membrane</keyword>
<evidence type="ECO:0000256" key="9">
    <source>
        <dbReference type="SAM" id="MobiDB-lite"/>
    </source>
</evidence>
<accession>A0ABV3V0Z9</accession>
<evidence type="ECO:0000256" key="2">
    <source>
        <dbReference type="ARBA" id="ARBA00022448"/>
    </source>
</evidence>
<dbReference type="PANTHER" id="PTHR30614:SF0">
    <property type="entry name" value="L-CYSTINE TRANSPORT SYSTEM PERMEASE PROTEIN TCYL"/>
    <property type="match status" value="1"/>
</dbReference>
<evidence type="ECO:0000256" key="4">
    <source>
        <dbReference type="ARBA" id="ARBA00022692"/>
    </source>
</evidence>
<evidence type="ECO:0000259" key="10">
    <source>
        <dbReference type="PROSITE" id="PS50928"/>
    </source>
</evidence>
<dbReference type="SUPFAM" id="SSF161098">
    <property type="entry name" value="MetI-like"/>
    <property type="match status" value="1"/>
</dbReference>
<feature type="transmembrane region" description="Helical" evidence="8">
    <location>
        <begin position="241"/>
        <end position="259"/>
    </location>
</feature>
<keyword evidence="12" id="KW-1185">Reference proteome</keyword>
<feature type="region of interest" description="Disordered" evidence="9">
    <location>
        <begin position="1"/>
        <end position="25"/>
    </location>
</feature>
<evidence type="ECO:0000256" key="1">
    <source>
        <dbReference type="ARBA" id="ARBA00004651"/>
    </source>
</evidence>
<comment type="subcellular location">
    <subcellularLocation>
        <location evidence="1 8">Cell membrane</location>
        <topology evidence="1 8">Multi-pass membrane protein</topology>
    </subcellularLocation>
</comment>
<evidence type="ECO:0000256" key="3">
    <source>
        <dbReference type="ARBA" id="ARBA00022475"/>
    </source>
</evidence>
<evidence type="ECO:0000256" key="5">
    <source>
        <dbReference type="ARBA" id="ARBA00022970"/>
    </source>
</evidence>
<feature type="domain" description="ABC transmembrane type-1" evidence="10">
    <location>
        <begin position="80"/>
        <end position="287"/>
    </location>
</feature>
<dbReference type="InterPro" id="IPR035906">
    <property type="entry name" value="MetI-like_sf"/>
</dbReference>
<organism evidence="11 12">
    <name type="scientific">Kocuria carniphila</name>
    <dbReference type="NCBI Taxonomy" id="262208"/>
    <lineage>
        <taxon>Bacteria</taxon>
        <taxon>Bacillati</taxon>
        <taxon>Actinomycetota</taxon>
        <taxon>Actinomycetes</taxon>
        <taxon>Micrococcales</taxon>
        <taxon>Micrococcaceae</taxon>
        <taxon>Kocuria</taxon>
    </lineage>
</organism>
<dbReference type="Proteomes" id="UP001558481">
    <property type="component" value="Unassembled WGS sequence"/>
</dbReference>
<comment type="caution">
    <text evidence="11">The sequence shown here is derived from an EMBL/GenBank/DDBJ whole genome shotgun (WGS) entry which is preliminary data.</text>
</comment>
<dbReference type="EMBL" id="JAYWLU010000005">
    <property type="protein sequence ID" value="MEX3594382.1"/>
    <property type="molecule type" value="Genomic_DNA"/>
</dbReference>
<feature type="transmembrane region" description="Helical" evidence="8">
    <location>
        <begin position="37"/>
        <end position="58"/>
    </location>
</feature>
<name>A0ABV3V0Z9_9MICC</name>
<comment type="similarity">
    <text evidence="8">Belongs to the binding-protein-dependent transport system permease family.</text>
</comment>
<keyword evidence="6 8" id="KW-1133">Transmembrane helix</keyword>
<feature type="transmembrane region" description="Helical" evidence="8">
    <location>
        <begin position="265"/>
        <end position="286"/>
    </location>
</feature>
<keyword evidence="2 8" id="KW-0813">Transport</keyword>
<gene>
    <name evidence="11" type="ORF">VVR66_06625</name>
</gene>
<dbReference type="InterPro" id="IPR010065">
    <property type="entry name" value="AA_ABC_transptr_permease_3TM"/>
</dbReference>
<keyword evidence="3" id="KW-1003">Cell membrane</keyword>